<feature type="non-terminal residue" evidence="1">
    <location>
        <position position="1"/>
    </location>
</feature>
<sequence length="36" mass="3650">TRLGLARAIDGGGDVHRFGFQVGKRHGGLAVAVGFG</sequence>
<reference evidence="1 2" key="1">
    <citation type="submission" date="2016-09" db="EMBL/GenBank/DDBJ databases">
        <authorList>
            <person name="Capua I."/>
            <person name="De Benedictis P."/>
            <person name="Joannis T."/>
            <person name="Lombin L.H."/>
            <person name="Cattoli G."/>
        </authorList>
    </citation>
    <scope>NUCLEOTIDE SEQUENCE [LARGE SCALE GENOMIC DNA]</scope>
    <source>
        <strain evidence="1 2">GB001</strain>
    </source>
</reference>
<organism evidence="1 2">
    <name type="scientific">Hafnia alvei</name>
    <dbReference type="NCBI Taxonomy" id="569"/>
    <lineage>
        <taxon>Bacteria</taxon>
        <taxon>Pseudomonadati</taxon>
        <taxon>Pseudomonadota</taxon>
        <taxon>Gammaproteobacteria</taxon>
        <taxon>Enterobacterales</taxon>
        <taxon>Hafniaceae</taxon>
        <taxon>Hafnia</taxon>
    </lineage>
</organism>
<gene>
    <name evidence="1" type="ORF">BN1044_02743</name>
</gene>
<name>A0A1C6Z238_HAFAL</name>
<evidence type="ECO:0000313" key="1">
    <source>
        <dbReference type="EMBL" id="SCM53253.1"/>
    </source>
</evidence>
<dbReference type="EMBL" id="FMIQ01000054">
    <property type="protein sequence ID" value="SCM53253.1"/>
    <property type="molecule type" value="Genomic_DNA"/>
</dbReference>
<protein>
    <submittedName>
        <fullName evidence="1">Uncharacterized protein</fullName>
    </submittedName>
</protein>
<accession>A0A1C6Z238</accession>
<evidence type="ECO:0000313" key="2">
    <source>
        <dbReference type="Proteomes" id="UP000094844"/>
    </source>
</evidence>
<dbReference type="AlphaFoldDB" id="A0A1C6Z238"/>
<proteinExistence type="predicted"/>
<dbReference type="Proteomes" id="UP000094844">
    <property type="component" value="Unassembled WGS sequence"/>
</dbReference>